<dbReference type="PANTHER" id="PTHR47815:SF1">
    <property type="entry name" value="UNIVERSAL STRESS PROTEIN A FAMILY PROTEIN C25B2.10"/>
    <property type="match status" value="1"/>
</dbReference>
<name>A0A1E1MBL1_RHYSE</name>
<accession>A0A1E1MBL1</accession>
<dbReference type="EMBL" id="FJVC01000247">
    <property type="protein sequence ID" value="CZT46477.1"/>
    <property type="molecule type" value="Genomic_DNA"/>
</dbReference>
<organism evidence="3 4">
    <name type="scientific">Rhynchosporium secalis</name>
    <name type="common">Barley scald fungus</name>
    <dbReference type="NCBI Taxonomy" id="38038"/>
    <lineage>
        <taxon>Eukaryota</taxon>
        <taxon>Fungi</taxon>
        <taxon>Dikarya</taxon>
        <taxon>Ascomycota</taxon>
        <taxon>Pezizomycotina</taxon>
        <taxon>Leotiomycetes</taxon>
        <taxon>Helotiales</taxon>
        <taxon>Ploettnerulaceae</taxon>
        <taxon>Rhynchosporium</taxon>
    </lineage>
</organism>
<feature type="compositionally biased region" description="Polar residues" evidence="1">
    <location>
        <begin position="275"/>
        <end position="290"/>
    </location>
</feature>
<dbReference type="CDD" id="cd23659">
    <property type="entry name" value="USP_At3g01520-like"/>
    <property type="match status" value="1"/>
</dbReference>
<feature type="compositionally biased region" description="Basic and acidic residues" evidence="1">
    <location>
        <begin position="501"/>
        <end position="513"/>
    </location>
</feature>
<evidence type="ECO:0000259" key="2">
    <source>
        <dbReference type="Pfam" id="PF00582"/>
    </source>
</evidence>
<feature type="compositionally biased region" description="Acidic residues" evidence="1">
    <location>
        <begin position="377"/>
        <end position="390"/>
    </location>
</feature>
<protein>
    <recommendedName>
        <fullName evidence="2">UspA domain-containing protein</fullName>
    </recommendedName>
</protein>
<dbReference type="Pfam" id="PF00582">
    <property type="entry name" value="Usp"/>
    <property type="match status" value="1"/>
</dbReference>
<evidence type="ECO:0000313" key="4">
    <source>
        <dbReference type="Proteomes" id="UP000177625"/>
    </source>
</evidence>
<proteinExistence type="predicted"/>
<dbReference type="InterPro" id="IPR006016">
    <property type="entry name" value="UspA"/>
</dbReference>
<feature type="compositionally biased region" description="Low complexity" evidence="1">
    <location>
        <begin position="366"/>
        <end position="376"/>
    </location>
</feature>
<feature type="region of interest" description="Disordered" evidence="1">
    <location>
        <begin position="494"/>
        <end position="513"/>
    </location>
</feature>
<feature type="compositionally biased region" description="Polar residues" evidence="1">
    <location>
        <begin position="311"/>
        <end position="327"/>
    </location>
</feature>
<evidence type="ECO:0000256" key="1">
    <source>
        <dbReference type="SAM" id="MobiDB-lite"/>
    </source>
</evidence>
<feature type="domain" description="UspA" evidence="2">
    <location>
        <begin position="50"/>
        <end position="189"/>
    </location>
</feature>
<dbReference type="Gene3D" id="3.40.50.620">
    <property type="entry name" value="HUPs"/>
    <property type="match status" value="1"/>
</dbReference>
<dbReference type="SUPFAM" id="SSF52402">
    <property type="entry name" value="Adenine nucleotide alpha hydrolases-like"/>
    <property type="match status" value="1"/>
</dbReference>
<dbReference type="AlphaFoldDB" id="A0A1E1MBL1"/>
<dbReference type="PANTHER" id="PTHR47815">
    <property type="entry name" value="UNIVERSAL STRESS PROTEIN A FAMILY PROTEIN C25B2.10"/>
    <property type="match status" value="1"/>
</dbReference>
<gene>
    <name evidence="3" type="ORF">RSE6_06906</name>
</gene>
<dbReference type="Proteomes" id="UP000177625">
    <property type="component" value="Unassembled WGS sequence"/>
</dbReference>
<sequence length="513" mass="56458">MALTDDSSNSRFQHHVSFDNFAGGEGTAKNSTAFTLNMKHRGYQRKRRSRTFMVGVDENDYSDIALSWMLEELVDDGDEVVCLRVVDKDAKVVNDRNVDNKSYQDEAKKLMARIVSRNDENKAIHIVLEFAVGKVHAVFQKMIQLYEPAMLIVGTRGRSLGGFQALMQVSNSFSKWCLQYSPIPVVVVRPTEKRNKKKKKRDADPSRQDYARILKESGLEVHESDDVPHNSIFEDPNTAEVEAHAVADALGLPVKYDPAMKPFVLDGRNLRKVESATSDRTSVSPDSRPTSPGLVRKNSKGRRESARRESTQSCDNTSVSGDESSYGEQDEFEAVSGHDLIKNGHGNSRVRLDTNRVVKWTESTSDAAANAPNPNDADPESEGYMSSDDDELWSQGTAGTFSNATKQKNLDGLFLILEDRAEAATADGTKPLVNTPKASDKIVKGIVTAARKGTDQAWKGIEEIANEIKSVAKEGSKGSTGNAIVVFKGTIVTPTRRGGWKGKEREEQEGGGQ</sequence>
<feature type="region of interest" description="Disordered" evidence="1">
    <location>
        <begin position="274"/>
        <end position="331"/>
    </location>
</feature>
<evidence type="ECO:0000313" key="3">
    <source>
        <dbReference type="EMBL" id="CZT46477.1"/>
    </source>
</evidence>
<feature type="compositionally biased region" description="Basic and acidic residues" evidence="1">
    <location>
        <begin position="301"/>
        <end position="310"/>
    </location>
</feature>
<keyword evidence="4" id="KW-1185">Reference proteome</keyword>
<dbReference type="InterPro" id="IPR014729">
    <property type="entry name" value="Rossmann-like_a/b/a_fold"/>
</dbReference>
<reference evidence="4" key="1">
    <citation type="submission" date="2016-03" db="EMBL/GenBank/DDBJ databases">
        <authorList>
            <person name="Guldener U."/>
        </authorList>
    </citation>
    <scope>NUCLEOTIDE SEQUENCE [LARGE SCALE GENOMIC DNA]</scope>
</reference>
<feature type="region of interest" description="Disordered" evidence="1">
    <location>
        <begin position="362"/>
        <end position="390"/>
    </location>
</feature>